<gene>
    <name evidence="2" type="ORF">ALAG00032_LOCUS3134</name>
</gene>
<protein>
    <submittedName>
        <fullName evidence="2">Uncharacterized protein</fullName>
    </submittedName>
</protein>
<organism evidence="2">
    <name type="scientific">Aureoumbra lagunensis</name>
    <dbReference type="NCBI Taxonomy" id="44058"/>
    <lineage>
        <taxon>Eukaryota</taxon>
        <taxon>Sar</taxon>
        <taxon>Stramenopiles</taxon>
        <taxon>Ochrophyta</taxon>
        <taxon>Pelagophyceae</taxon>
        <taxon>Pelagomonadales</taxon>
        <taxon>Aureoumbra</taxon>
    </lineage>
</organism>
<evidence type="ECO:0000313" key="2">
    <source>
        <dbReference type="EMBL" id="CAE0362393.1"/>
    </source>
</evidence>
<proteinExistence type="predicted"/>
<evidence type="ECO:0000256" key="1">
    <source>
        <dbReference type="SAM" id="MobiDB-lite"/>
    </source>
</evidence>
<reference evidence="2" key="1">
    <citation type="submission" date="2021-01" db="EMBL/GenBank/DDBJ databases">
        <authorList>
            <person name="Corre E."/>
            <person name="Pelletier E."/>
            <person name="Niang G."/>
            <person name="Scheremetjew M."/>
            <person name="Finn R."/>
            <person name="Kale V."/>
            <person name="Holt S."/>
            <person name="Cochrane G."/>
            <person name="Meng A."/>
            <person name="Brown T."/>
            <person name="Cohen L."/>
        </authorList>
    </citation>
    <scope>NUCLEOTIDE SEQUENCE</scope>
    <source>
        <strain evidence="2">CCMP1510</strain>
    </source>
</reference>
<feature type="region of interest" description="Disordered" evidence="1">
    <location>
        <begin position="1"/>
        <end position="26"/>
    </location>
</feature>
<feature type="compositionally biased region" description="Polar residues" evidence="1">
    <location>
        <begin position="1"/>
        <end position="10"/>
    </location>
</feature>
<accession>A0A7S3JRA3</accession>
<sequence>MSNEQDTPSTPVRGDDDSNNSSKSEDTGTVMTIFCDASHLDEYDYLHTTISYVIFVGNNMIKNNARRRKNHQTATTAGSELMTLFEVYEHGRTLYRQYKAQGFKFLEPLRIFCDNEAGLKILSGGKITEKCRHLKPKVLCIRKDRAEGKCKLGYVRTDKMPVDLTTKGSHPEETMIRHYKALMQGEVDLEPEKWY</sequence>
<dbReference type="EMBL" id="HBIJ01004445">
    <property type="protein sequence ID" value="CAE0362393.1"/>
    <property type="molecule type" value="Transcribed_RNA"/>
</dbReference>
<name>A0A7S3JRA3_9STRA</name>
<dbReference type="AlphaFoldDB" id="A0A7S3JRA3"/>